<dbReference type="AlphaFoldDB" id="A0AA96UZY1"/>
<name>A0AA96UZY1_9EURY</name>
<evidence type="ECO:0008006" key="3">
    <source>
        <dbReference type="Google" id="ProtNLM"/>
    </source>
</evidence>
<dbReference type="Proteomes" id="UP001302978">
    <property type="component" value="Chromosome"/>
</dbReference>
<dbReference type="InterPro" id="IPR024524">
    <property type="entry name" value="DUF3800"/>
</dbReference>
<evidence type="ECO:0000313" key="1">
    <source>
        <dbReference type="EMBL" id="WNY23802.1"/>
    </source>
</evidence>
<protein>
    <recommendedName>
        <fullName evidence="3">DUF3800 domain-containing protein</fullName>
    </recommendedName>
</protein>
<dbReference type="EMBL" id="CP131059">
    <property type="protein sequence ID" value="WNY23802.1"/>
    <property type="molecule type" value="Genomic_DNA"/>
</dbReference>
<dbReference type="Pfam" id="PF12686">
    <property type="entry name" value="DUF3800"/>
    <property type="match status" value="1"/>
</dbReference>
<sequence>MTKLVYIDESGDLGFGPKSSTHLIITALVVSDSHVLERIAKKIRRNSTFKKGLKESSEFKGNKISEKSTKIALSNLNTIHEFRVIHIIFEKQKLKNSYLRKDKHNLYNHIAGKLAEYIALEDCNLIIRIDKSKGKQALIDDFNRHLELKFKEAGFSKNLEIHHSYSHSWIGLQMVDLLAWAEFQKICKNKDEYIRLINAEKQEEHDVFIK</sequence>
<reference evidence="1 2" key="1">
    <citation type="submission" date="2023-07" db="EMBL/GenBank/DDBJ databases">
        <title>Closed genoem sequence of Methanomicrococcus sp. Hf6.</title>
        <authorList>
            <person name="Poehlein A."/>
            <person name="Protasov E."/>
            <person name="Platt K."/>
            <person name="Reeh H."/>
            <person name="Daniel R."/>
            <person name="Brune A."/>
        </authorList>
    </citation>
    <scope>NUCLEOTIDE SEQUENCE [LARGE SCALE GENOMIC DNA]</scope>
    <source>
        <strain evidence="1 2">Hf6</strain>
    </source>
</reference>
<proteinExistence type="predicted"/>
<accession>A0AA96UZY1</accession>
<evidence type="ECO:0000313" key="2">
    <source>
        <dbReference type="Proteomes" id="UP001302978"/>
    </source>
</evidence>
<gene>
    <name evidence="1" type="ORF">MmiHf6_11230</name>
</gene>
<keyword evidence="2" id="KW-1185">Reference proteome</keyword>
<dbReference type="KEGG" id="mehf:MmiHf6_11230"/>
<organism evidence="1 2">
    <name type="scientific">Methanimicrococcus hongohii</name>
    <dbReference type="NCBI Taxonomy" id="3028295"/>
    <lineage>
        <taxon>Archaea</taxon>
        <taxon>Methanobacteriati</taxon>
        <taxon>Methanobacteriota</taxon>
        <taxon>Stenosarchaea group</taxon>
        <taxon>Methanomicrobia</taxon>
        <taxon>Methanosarcinales</taxon>
        <taxon>Methanosarcinaceae</taxon>
        <taxon>Methanimicrococcus</taxon>
    </lineage>
</organism>